<proteinExistence type="predicted"/>
<dbReference type="Proteomes" id="UP000694892">
    <property type="component" value="Chromosome 4S"/>
</dbReference>
<dbReference type="EMBL" id="CM004473">
    <property type="protein sequence ID" value="OCT82669.1"/>
    <property type="molecule type" value="Genomic_DNA"/>
</dbReference>
<accession>A0A974HLN2</accession>
<sequence>MWQLQTGKMIYGRCSQKTIPYYKKTLHIHYVFHAIAKGRHPYICFLRAVYIPNTLTDSFLQHCRVVTNNISCCFNVLFNIIFIGLQGNKCVSYKRMHRASSYKWVVASSCIQLQTFLKMQIFCSCQQKYMISKAFNS</sequence>
<gene>
    <name evidence="1" type="ORF">XELAEV_18025199mg</name>
</gene>
<dbReference type="AlphaFoldDB" id="A0A974HLN2"/>
<evidence type="ECO:0000313" key="2">
    <source>
        <dbReference type="Proteomes" id="UP000694892"/>
    </source>
</evidence>
<protein>
    <submittedName>
        <fullName evidence="1">Uncharacterized protein</fullName>
    </submittedName>
</protein>
<name>A0A974HLN2_XENLA</name>
<evidence type="ECO:0000313" key="1">
    <source>
        <dbReference type="EMBL" id="OCT82669.1"/>
    </source>
</evidence>
<organism evidence="1 2">
    <name type="scientific">Xenopus laevis</name>
    <name type="common">African clawed frog</name>
    <dbReference type="NCBI Taxonomy" id="8355"/>
    <lineage>
        <taxon>Eukaryota</taxon>
        <taxon>Metazoa</taxon>
        <taxon>Chordata</taxon>
        <taxon>Craniata</taxon>
        <taxon>Vertebrata</taxon>
        <taxon>Euteleostomi</taxon>
        <taxon>Amphibia</taxon>
        <taxon>Batrachia</taxon>
        <taxon>Anura</taxon>
        <taxon>Pipoidea</taxon>
        <taxon>Pipidae</taxon>
        <taxon>Xenopodinae</taxon>
        <taxon>Xenopus</taxon>
        <taxon>Xenopus</taxon>
    </lineage>
</organism>
<reference evidence="2" key="1">
    <citation type="journal article" date="2016" name="Nature">
        <title>Genome evolution in the allotetraploid frog Xenopus laevis.</title>
        <authorList>
            <person name="Session A.M."/>
            <person name="Uno Y."/>
            <person name="Kwon T."/>
            <person name="Chapman J.A."/>
            <person name="Toyoda A."/>
            <person name="Takahashi S."/>
            <person name="Fukui A."/>
            <person name="Hikosaka A."/>
            <person name="Suzuki A."/>
            <person name="Kondo M."/>
            <person name="van Heeringen S.J."/>
            <person name="Quigley I."/>
            <person name="Heinz S."/>
            <person name="Ogino H."/>
            <person name="Ochi H."/>
            <person name="Hellsten U."/>
            <person name="Lyons J.B."/>
            <person name="Simakov O."/>
            <person name="Putnam N."/>
            <person name="Stites J."/>
            <person name="Kuroki Y."/>
            <person name="Tanaka T."/>
            <person name="Michiue T."/>
            <person name="Watanabe M."/>
            <person name="Bogdanovic O."/>
            <person name="Lister R."/>
            <person name="Georgiou G."/>
            <person name="Paranjpe S.S."/>
            <person name="van Kruijsbergen I."/>
            <person name="Shu S."/>
            <person name="Carlson J."/>
            <person name="Kinoshita T."/>
            <person name="Ohta Y."/>
            <person name="Mawaribuchi S."/>
            <person name="Jenkins J."/>
            <person name="Grimwood J."/>
            <person name="Schmutz J."/>
            <person name="Mitros T."/>
            <person name="Mozaffari S.V."/>
            <person name="Suzuki Y."/>
            <person name="Haramoto Y."/>
            <person name="Yamamoto T.S."/>
            <person name="Takagi C."/>
            <person name="Heald R."/>
            <person name="Miller K."/>
            <person name="Haudenschild C."/>
            <person name="Kitzman J."/>
            <person name="Nakayama T."/>
            <person name="Izutsu Y."/>
            <person name="Robert J."/>
            <person name="Fortriede J."/>
            <person name="Burns K."/>
            <person name="Lotay V."/>
            <person name="Karimi K."/>
            <person name="Yasuoka Y."/>
            <person name="Dichmann D.S."/>
            <person name="Flajnik M.F."/>
            <person name="Houston D.W."/>
            <person name="Shendure J."/>
            <person name="DuPasquier L."/>
            <person name="Vize P.D."/>
            <person name="Zorn A.M."/>
            <person name="Ito M."/>
            <person name="Marcotte E.M."/>
            <person name="Wallingford J.B."/>
            <person name="Ito Y."/>
            <person name="Asashima M."/>
            <person name="Ueno N."/>
            <person name="Matsuda Y."/>
            <person name="Veenstra G.J."/>
            <person name="Fujiyama A."/>
            <person name="Harland R.M."/>
            <person name="Taira M."/>
            <person name="Rokhsar D.S."/>
        </authorList>
    </citation>
    <scope>NUCLEOTIDE SEQUENCE [LARGE SCALE GENOMIC DNA]</scope>
    <source>
        <strain evidence="2">J</strain>
    </source>
</reference>